<dbReference type="InterPro" id="IPR050796">
    <property type="entry name" value="SCF_F-box_component"/>
</dbReference>
<evidence type="ECO:0000256" key="1">
    <source>
        <dbReference type="SAM" id="MobiDB-lite"/>
    </source>
</evidence>
<protein>
    <submittedName>
        <fullName evidence="3">F-box protein at5g03970-like protein</fullName>
    </submittedName>
</protein>
<evidence type="ECO:0000259" key="2">
    <source>
        <dbReference type="Pfam" id="PF24750"/>
    </source>
</evidence>
<accession>A0A2K3NT26</accession>
<comment type="caution">
    <text evidence="3">The sequence shown here is derived from an EMBL/GenBank/DDBJ whole genome shotgun (WGS) entry which is preliminary data.</text>
</comment>
<feature type="region of interest" description="Disordered" evidence="1">
    <location>
        <begin position="1"/>
        <end position="20"/>
    </location>
</feature>
<gene>
    <name evidence="3" type="ORF">L195_g002650</name>
</gene>
<dbReference type="STRING" id="57577.A0A2K3NT26"/>
<evidence type="ECO:0000313" key="3">
    <source>
        <dbReference type="EMBL" id="PNY06187.1"/>
    </source>
</evidence>
<sequence>MVKTKSKKKKRAKTSHNNDDNSNSSVYAVLNCDDIMHEILIRVPPSTITKLIVVSKRWLFVVCSSSFRRRYLTQWGQNYRHLGFFVCNFLYLGRPRDGYRRPSWEPALPFLSTCKEGDDLVRSGTLKKLGYFIDSCNGVILSGVHPKIYYVYDTMKKQRYQLPEPQQFYKTLCMALIVEEYLEGDICYKVIRAKCESKLKERNTLSVETYSSKTGKWKQSTLMCATSFALRPRTVGKVVGGVVHWLAIWGKLAIYDPRLGDRNVALVKLPTGGLSRDHEESVLGESLDGLLQYGQSNNLGLEIWVLEKEPGVNTSIYSNCTHLSYNWIQRWRLNFKAIWKQIPTFSLYFKETQILSFLPQNSTSVFIRVGWNIFLCDLETKTAEVVNYQGRGASISWESSKVVPYFLPAWPQSSSASSLNGT</sequence>
<organism evidence="3 4">
    <name type="scientific">Trifolium pratense</name>
    <name type="common">Red clover</name>
    <dbReference type="NCBI Taxonomy" id="57577"/>
    <lineage>
        <taxon>Eukaryota</taxon>
        <taxon>Viridiplantae</taxon>
        <taxon>Streptophyta</taxon>
        <taxon>Embryophyta</taxon>
        <taxon>Tracheophyta</taxon>
        <taxon>Spermatophyta</taxon>
        <taxon>Magnoliopsida</taxon>
        <taxon>eudicotyledons</taxon>
        <taxon>Gunneridae</taxon>
        <taxon>Pentapetalae</taxon>
        <taxon>rosids</taxon>
        <taxon>fabids</taxon>
        <taxon>Fabales</taxon>
        <taxon>Fabaceae</taxon>
        <taxon>Papilionoideae</taxon>
        <taxon>50 kb inversion clade</taxon>
        <taxon>NPAAA clade</taxon>
        <taxon>Hologalegina</taxon>
        <taxon>IRL clade</taxon>
        <taxon>Trifolieae</taxon>
        <taxon>Trifolium</taxon>
    </lineage>
</organism>
<feature type="domain" description="F-box protein At3g26010-like beta-propeller" evidence="2">
    <location>
        <begin position="131"/>
        <end position="287"/>
    </location>
</feature>
<name>A0A2K3NT26_TRIPR</name>
<dbReference type="AlphaFoldDB" id="A0A2K3NT26"/>
<proteinExistence type="predicted"/>
<dbReference type="PANTHER" id="PTHR31672">
    <property type="entry name" value="BNACNNG10540D PROTEIN"/>
    <property type="match status" value="1"/>
</dbReference>
<dbReference type="InterPro" id="IPR036047">
    <property type="entry name" value="F-box-like_dom_sf"/>
</dbReference>
<dbReference type="Pfam" id="PF24750">
    <property type="entry name" value="b-prop_At3g26010-like"/>
    <property type="match status" value="1"/>
</dbReference>
<dbReference type="EMBL" id="ASHM01001180">
    <property type="protein sequence ID" value="PNY06187.1"/>
    <property type="molecule type" value="Genomic_DNA"/>
</dbReference>
<evidence type="ECO:0000313" key="4">
    <source>
        <dbReference type="Proteomes" id="UP000236291"/>
    </source>
</evidence>
<reference evidence="3 4" key="2">
    <citation type="journal article" date="2017" name="Front. Plant Sci.">
        <title>Gene Classification and Mining of Molecular Markers Useful in Red Clover (Trifolium pratense) Breeding.</title>
        <authorList>
            <person name="Istvanek J."/>
            <person name="Dluhosova J."/>
            <person name="Dluhos P."/>
            <person name="Patkova L."/>
            <person name="Nedelnik J."/>
            <person name="Repkova J."/>
        </authorList>
    </citation>
    <scope>NUCLEOTIDE SEQUENCE [LARGE SCALE GENOMIC DNA]</scope>
    <source>
        <strain evidence="4">cv. Tatra</strain>
        <tissue evidence="3">Young leaves</tissue>
    </source>
</reference>
<dbReference type="InterPro" id="IPR056592">
    <property type="entry name" value="Beta-prop_At3g26010-like"/>
</dbReference>
<dbReference type="Proteomes" id="UP000236291">
    <property type="component" value="Unassembled WGS sequence"/>
</dbReference>
<reference evidence="3 4" key="1">
    <citation type="journal article" date="2014" name="Am. J. Bot.">
        <title>Genome assembly and annotation for red clover (Trifolium pratense; Fabaceae).</title>
        <authorList>
            <person name="Istvanek J."/>
            <person name="Jaros M."/>
            <person name="Krenek A."/>
            <person name="Repkova J."/>
        </authorList>
    </citation>
    <scope>NUCLEOTIDE SEQUENCE [LARGE SCALE GENOMIC DNA]</scope>
    <source>
        <strain evidence="4">cv. Tatra</strain>
        <tissue evidence="3">Young leaves</tissue>
    </source>
</reference>
<dbReference type="PANTHER" id="PTHR31672:SF9">
    <property type="entry name" value="F-BOX DOMAIN-CONTAINING PROTEIN"/>
    <property type="match status" value="1"/>
</dbReference>
<dbReference type="SUPFAM" id="SSF81383">
    <property type="entry name" value="F-box domain"/>
    <property type="match status" value="1"/>
</dbReference>
<feature type="compositionally biased region" description="Basic residues" evidence="1">
    <location>
        <begin position="1"/>
        <end position="14"/>
    </location>
</feature>